<feature type="compositionally biased region" description="Basic and acidic residues" evidence="1">
    <location>
        <begin position="13"/>
        <end position="23"/>
    </location>
</feature>
<dbReference type="AlphaFoldDB" id="A0ABD3FUB2"/>
<feature type="compositionally biased region" description="Polar residues" evidence="1">
    <location>
        <begin position="202"/>
        <end position="212"/>
    </location>
</feature>
<feature type="region of interest" description="Disordered" evidence="1">
    <location>
        <begin position="1"/>
        <end position="39"/>
    </location>
</feature>
<evidence type="ECO:0000313" key="2">
    <source>
        <dbReference type="EMBL" id="KAL3669325.1"/>
    </source>
</evidence>
<feature type="region of interest" description="Disordered" evidence="1">
    <location>
        <begin position="576"/>
        <end position="607"/>
    </location>
</feature>
<sequence length="633" mass="69439">MVKRFSFPCPHESFGDDDAKMTPEEPLTQRGSRLTDDGENDKLQASVLEQNSGDKAVEVDVTLTAGNYKFWSMDDVEGAVAELLDEIVVGSASESMETLVHNRLCGYVAAWGLSIIDEALASAIARTGDTGVDSSDHSVLNNPRALLGRSVLPLENLDTPKKCPMDESYQRSQVPMRAAKQNHYDNEALHHAVKSATRSHTHPASVTSSRLTVKSKMRKKQNVTTTTYGESTGPQPGVPYSTEIPHKGRHHIVSPRKVMAVHHPASADNTVGAGLQLNIDTEFIHQEKTVESTGSRRSPPPLSKSPSSITSLRRRPQPPGSAQSMKTPSFGEREEEVKVEFAIQKAPPRRTSMSTTGALPYIDRIAPRPSLPYPAFSVFGTNTCIDGGGIDQASDYGLDSDPLDQNFHAMPLSPGVKVRAGEESNDGPELPLFASQMRRSTFVRMETCTLPTQTSDPLTTRASSLTVQDPVQRPRKDTFLTETIAWEFSAEDRRLTETQVTQGRSHHFDSDSWIKSDDVLSAEMTTSCSCASSTSLTLFRKQSKVQRPCRSCSNESNRRETMNFSNLVKQRAFHLKPPCLPTSSSPSKRAPGASPRRVMSAPASSPLARRNLLISKKATQLPNKDLERATQIM</sequence>
<gene>
    <name evidence="2" type="ORF">V7S43_005702</name>
</gene>
<feature type="region of interest" description="Disordered" evidence="1">
    <location>
        <begin position="195"/>
        <end position="238"/>
    </location>
</feature>
<feature type="region of interest" description="Disordered" evidence="1">
    <location>
        <begin position="288"/>
        <end position="338"/>
    </location>
</feature>
<evidence type="ECO:0000256" key="1">
    <source>
        <dbReference type="SAM" id="MobiDB-lite"/>
    </source>
</evidence>
<dbReference type="Proteomes" id="UP001632037">
    <property type="component" value="Unassembled WGS sequence"/>
</dbReference>
<feature type="compositionally biased region" description="Polar residues" evidence="1">
    <location>
        <begin position="222"/>
        <end position="234"/>
    </location>
</feature>
<dbReference type="EMBL" id="JBIMZQ010000009">
    <property type="protein sequence ID" value="KAL3669325.1"/>
    <property type="molecule type" value="Genomic_DNA"/>
</dbReference>
<protein>
    <submittedName>
        <fullName evidence="2">Uncharacterized protein</fullName>
    </submittedName>
</protein>
<proteinExistence type="predicted"/>
<name>A0ABD3FUB2_9STRA</name>
<evidence type="ECO:0000313" key="3">
    <source>
        <dbReference type="Proteomes" id="UP001632037"/>
    </source>
</evidence>
<reference evidence="2 3" key="1">
    <citation type="submission" date="2024-09" db="EMBL/GenBank/DDBJ databases">
        <title>Genome sequencing and assembly of Phytophthora oleae, isolate VK10A, causative agent of rot of olive drupes.</title>
        <authorList>
            <person name="Conti Taguali S."/>
            <person name="Riolo M."/>
            <person name="La Spada F."/>
            <person name="Cacciola S.O."/>
            <person name="Dionisio G."/>
        </authorList>
    </citation>
    <scope>NUCLEOTIDE SEQUENCE [LARGE SCALE GENOMIC DNA]</scope>
    <source>
        <strain evidence="2 3">VK10A</strain>
    </source>
</reference>
<keyword evidence="3" id="KW-1185">Reference proteome</keyword>
<comment type="caution">
    <text evidence="2">The sequence shown here is derived from an EMBL/GenBank/DDBJ whole genome shotgun (WGS) entry which is preliminary data.</text>
</comment>
<organism evidence="2 3">
    <name type="scientific">Phytophthora oleae</name>
    <dbReference type="NCBI Taxonomy" id="2107226"/>
    <lineage>
        <taxon>Eukaryota</taxon>
        <taxon>Sar</taxon>
        <taxon>Stramenopiles</taxon>
        <taxon>Oomycota</taxon>
        <taxon>Peronosporomycetes</taxon>
        <taxon>Peronosporales</taxon>
        <taxon>Peronosporaceae</taxon>
        <taxon>Phytophthora</taxon>
    </lineage>
</organism>
<accession>A0ABD3FUB2</accession>